<feature type="compositionally biased region" description="Basic and acidic residues" evidence="1">
    <location>
        <begin position="1010"/>
        <end position="1019"/>
    </location>
</feature>
<sequence>MVKFLSGSTYDGSQVPVCTYWSTESFTNPLEDFAELESGATNGGCIANHFFDRNDISCFNDGLCNSEGKCLPCTKYRYGEGIRMGISHSPPKEFFREFNKGLTDSDLVSPQLSAGGVPVRAVDHSQTPFHIIVRNVQAEIAKCCRWSAGGGAASQFLLTTIIDGPDEISITGGNGGNVVIKGIRVKNDAFPQDRGTDTNPEGGSFFAVGTVVVAGWADAPSFYLEPRTGLVKPGEGVVFKSSEDGGTVNSQAKSVARVVPGRTANALSSIDYCSQQAGQISNSKLDLTIQLFNASGNPDIAAAAKVQSDAAFAAFTACTDAKEAAIPLAASSNAAATEVIAATTQEEINSSSETCATDMESLAVQVDVASANSGGQPAADNAAAASRTLRVVAQALRFASRGGSTKCELAFTDENSALQWNSPTDGSLPCNGMRSDCKFYSGPKWEFATTEKMEVGQKITAEAIQELRFYSDDWSRYTNPEAVFNSRFSVPFIWAFKDFVDAGGIPEVQDMSLYRPTTFFAREEPDPLTFGAYEIMQVEKVQISNFTNLAFQKTVSRVTPGSPAGQTDEADRGSSTDYASTIGEFKVPTTTRLKITHPPTDMDAPFIYRSWTPQFTNRISLFGSASPGKQIYIVNNTALQNRERYNTFHGTKNMFEIPTALPGASSDFNGILTVQLLPIFQELEKEKASNQSPAVLGFDTVSSSVSGFWESRVEVDLVHNKVNDIYAFILIDTLTFVFEKVQVDCRVMHSIMKQDSFVSTDFTIHDVGGASTLGIATGKLAKKATVTASPLTVLGNPESATLDYGYYAWRFKDRGLRFSSLNAGSDLQSGGTSVSGDDTSYVTESDASTFINAVTYRVVQYRETEIIDNWYLLQDCGLIMAEIKSPNVNRVMPLPSQAGDFQALSPVLIDNGATGSIIAQWAPEKVTLTVGGDAKEMVLLYRNEDGVGLPANYAIYGPGLGDANAFGRPDPETDQLEIQYTYLRAQTHKPEGGAKTKPEGTGDVVNDNFYGDRLRDHGQEITISSE</sequence>
<feature type="region of interest" description="Disordered" evidence="1">
    <location>
        <begin position="557"/>
        <end position="577"/>
    </location>
</feature>
<dbReference type="EMBL" id="LAZR01005299">
    <property type="protein sequence ID" value="KKN01093.1"/>
    <property type="molecule type" value="Genomic_DNA"/>
</dbReference>
<feature type="region of interest" description="Disordered" evidence="1">
    <location>
        <begin position="988"/>
        <end position="1026"/>
    </location>
</feature>
<gene>
    <name evidence="2" type="ORF">LCGC14_1131170</name>
</gene>
<evidence type="ECO:0000313" key="2">
    <source>
        <dbReference type="EMBL" id="KKN01093.1"/>
    </source>
</evidence>
<reference evidence="2" key="1">
    <citation type="journal article" date="2015" name="Nature">
        <title>Complex archaea that bridge the gap between prokaryotes and eukaryotes.</title>
        <authorList>
            <person name="Spang A."/>
            <person name="Saw J.H."/>
            <person name="Jorgensen S.L."/>
            <person name="Zaremba-Niedzwiedzka K."/>
            <person name="Martijn J."/>
            <person name="Lind A.E."/>
            <person name="van Eijk R."/>
            <person name="Schleper C."/>
            <person name="Guy L."/>
            <person name="Ettema T.J."/>
        </authorList>
    </citation>
    <scope>NUCLEOTIDE SEQUENCE</scope>
</reference>
<feature type="compositionally biased region" description="Basic and acidic residues" evidence="1">
    <location>
        <begin position="988"/>
        <end position="1000"/>
    </location>
</feature>
<evidence type="ECO:0000256" key="1">
    <source>
        <dbReference type="SAM" id="MobiDB-lite"/>
    </source>
</evidence>
<comment type="caution">
    <text evidence="2">The sequence shown here is derived from an EMBL/GenBank/DDBJ whole genome shotgun (WGS) entry which is preliminary data.</text>
</comment>
<protein>
    <submittedName>
        <fullName evidence="2">Uncharacterized protein</fullName>
    </submittedName>
</protein>
<feature type="non-terminal residue" evidence="2">
    <location>
        <position position="1026"/>
    </location>
</feature>
<dbReference type="AlphaFoldDB" id="A0A0F9Q6U2"/>
<proteinExistence type="predicted"/>
<accession>A0A0F9Q6U2</accession>
<organism evidence="2">
    <name type="scientific">marine sediment metagenome</name>
    <dbReference type="NCBI Taxonomy" id="412755"/>
    <lineage>
        <taxon>unclassified sequences</taxon>
        <taxon>metagenomes</taxon>
        <taxon>ecological metagenomes</taxon>
    </lineage>
</organism>
<name>A0A0F9Q6U2_9ZZZZ</name>